<keyword evidence="1" id="KW-0472">Membrane</keyword>
<dbReference type="RefSeq" id="WP_162259263.1">
    <property type="nucleotide sequence ID" value="NZ_BJZE01000006.1"/>
</dbReference>
<accession>A0A1T4J9H7</accession>
<protein>
    <submittedName>
        <fullName evidence="2">Uncharacterized protein</fullName>
    </submittedName>
</protein>
<keyword evidence="1" id="KW-1133">Transmembrane helix</keyword>
<gene>
    <name evidence="2" type="ORF">H7R52_08995</name>
</gene>
<proteinExistence type="predicted"/>
<name>A0A1T4J9H7_WEICO</name>
<dbReference type="EMBL" id="JACSZT010000007">
    <property type="protein sequence ID" value="MBC6498812.1"/>
    <property type="molecule type" value="Genomic_DNA"/>
</dbReference>
<dbReference type="AlphaFoldDB" id="A0A1T4J9H7"/>
<evidence type="ECO:0000256" key="1">
    <source>
        <dbReference type="SAM" id="Phobius"/>
    </source>
</evidence>
<reference evidence="2" key="1">
    <citation type="submission" date="2020-08" db="EMBL/GenBank/DDBJ databases">
        <title>Complete genome sequence of Weissella confusa strain FS54 provides insights into metabolic potential.</title>
        <authorList>
            <person name="Fhoula I."/>
            <person name="Najjari A."/>
            <person name="Lekired A."/>
            <person name="Bessrour-Aouam N."/>
            <person name="Jaballah S."/>
            <person name="Klibi N."/>
            <person name="Ouzari H.-I."/>
        </authorList>
    </citation>
    <scope>NUCLEOTIDE SEQUENCE</scope>
    <source>
        <strain evidence="2">FS54</strain>
    </source>
</reference>
<organism evidence="2 3">
    <name type="scientific">Weissella confusa</name>
    <name type="common">Lactobacillus confusus</name>
    <dbReference type="NCBI Taxonomy" id="1583"/>
    <lineage>
        <taxon>Bacteria</taxon>
        <taxon>Bacillati</taxon>
        <taxon>Bacillota</taxon>
        <taxon>Bacilli</taxon>
        <taxon>Lactobacillales</taxon>
        <taxon>Lactobacillaceae</taxon>
        <taxon>Weissella</taxon>
    </lineage>
</organism>
<evidence type="ECO:0000313" key="3">
    <source>
        <dbReference type="Proteomes" id="UP000650485"/>
    </source>
</evidence>
<keyword evidence="1" id="KW-0812">Transmembrane</keyword>
<feature type="transmembrane region" description="Helical" evidence="1">
    <location>
        <begin position="31"/>
        <end position="53"/>
    </location>
</feature>
<sequence>MNRFVLLIIELLPIMLASQLAFTEFGQTVGVLIGLVVFAVVWITLVQAVAPYFKKAKK</sequence>
<comment type="caution">
    <text evidence="2">The sequence shown here is derived from an EMBL/GenBank/DDBJ whole genome shotgun (WGS) entry which is preliminary data.</text>
</comment>
<dbReference type="Proteomes" id="UP000650485">
    <property type="component" value="Unassembled WGS sequence"/>
</dbReference>
<evidence type="ECO:0000313" key="2">
    <source>
        <dbReference type="EMBL" id="MBC6498812.1"/>
    </source>
</evidence>